<proteinExistence type="predicted"/>
<comment type="caution">
    <text evidence="7">The sequence shown here is derived from an EMBL/GenBank/DDBJ whole genome shotgun (WGS) entry which is preliminary data.</text>
</comment>
<evidence type="ECO:0000259" key="6">
    <source>
        <dbReference type="Pfam" id="PF00808"/>
    </source>
</evidence>
<dbReference type="OrthoDB" id="1707486at2759"/>
<sequence length="239" mass="25814">MPRKKAEQLSEYAEAANGGAGAEDSSYSGKQAAEVETLGMDNFELPKSQVAKLAKSVMPANVQLRKDVQTALIKSATVFINYLSAAAQDRSNENGRKTVTGQDVLLAVQEIDMPEEMFTALTKQLQAQQKLQKTKRAAAKVKAADKASTSDDVEGGASKKKGKKAIGSAEVRGDSMLVDGEEEDEQEEDEGDIEEQEEDEEEEEEEGNDIDDADDQEAEEDLVEGALLPNNRGVGQSQD</sequence>
<evidence type="ECO:0000256" key="1">
    <source>
        <dbReference type="ARBA" id="ARBA00004123"/>
    </source>
</evidence>
<feature type="region of interest" description="Disordered" evidence="5">
    <location>
        <begin position="141"/>
        <end position="239"/>
    </location>
</feature>
<evidence type="ECO:0000256" key="5">
    <source>
        <dbReference type="SAM" id="MobiDB-lite"/>
    </source>
</evidence>
<dbReference type="Gene3D" id="1.10.20.10">
    <property type="entry name" value="Histone, subunit A"/>
    <property type="match status" value="1"/>
</dbReference>
<dbReference type="GO" id="GO:0006974">
    <property type="term" value="P:DNA damage response"/>
    <property type="evidence" value="ECO:0007669"/>
    <property type="project" value="TreeGrafter"/>
</dbReference>
<dbReference type="STRING" id="1037660.A0A066W3C8"/>
<dbReference type="GO" id="GO:0031490">
    <property type="term" value="F:chromatin DNA binding"/>
    <property type="evidence" value="ECO:0007669"/>
    <property type="project" value="TreeGrafter"/>
</dbReference>
<dbReference type="AlphaFoldDB" id="A0A066W3C8"/>
<evidence type="ECO:0000256" key="4">
    <source>
        <dbReference type="ARBA" id="ARBA00042096"/>
    </source>
</evidence>
<evidence type="ECO:0000256" key="2">
    <source>
        <dbReference type="ARBA" id="ARBA00023242"/>
    </source>
</evidence>
<dbReference type="OMA" id="NTYRRKV"/>
<dbReference type="CDD" id="cd22928">
    <property type="entry name" value="HFD_POLE3_DPB4"/>
    <property type="match status" value="1"/>
</dbReference>
<keyword evidence="2" id="KW-0539">Nucleus</keyword>
<dbReference type="SUPFAM" id="SSF47113">
    <property type="entry name" value="Histone-fold"/>
    <property type="match status" value="1"/>
</dbReference>
<accession>A0A066W3C8</accession>
<evidence type="ECO:0000256" key="3">
    <source>
        <dbReference type="ARBA" id="ARBA00039775"/>
    </source>
</evidence>
<dbReference type="GeneID" id="25264473"/>
<keyword evidence="8" id="KW-1185">Reference proteome</keyword>
<dbReference type="HOGENOM" id="CLU_1161841_0_0_1"/>
<name>A0A066W3C8_TILAU</name>
<dbReference type="PANTHER" id="PTHR46172:SF1">
    <property type="entry name" value="DNA POLYMERASE EPSILON SUBUNIT 3"/>
    <property type="match status" value="1"/>
</dbReference>
<dbReference type="Proteomes" id="UP000027361">
    <property type="component" value="Unassembled WGS sequence"/>
</dbReference>
<gene>
    <name evidence="7" type="ORF">K437DRAFT_256611</name>
</gene>
<dbReference type="InParanoid" id="A0A066W3C8"/>
<dbReference type="GO" id="GO:0031507">
    <property type="term" value="P:heterochromatin formation"/>
    <property type="evidence" value="ECO:0007669"/>
    <property type="project" value="TreeGrafter"/>
</dbReference>
<dbReference type="GO" id="GO:0046982">
    <property type="term" value="F:protein heterodimerization activity"/>
    <property type="evidence" value="ECO:0007669"/>
    <property type="project" value="InterPro"/>
</dbReference>
<dbReference type="InterPro" id="IPR003958">
    <property type="entry name" value="CBFA_NFYB_domain"/>
</dbReference>
<dbReference type="GO" id="GO:0008623">
    <property type="term" value="C:CHRAC"/>
    <property type="evidence" value="ECO:0007669"/>
    <property type="project" value="TreeGrafter"/>
</dbReference>
<dbReference type="InterPro" id="IPR051377">
    <property type="entry name" value="DNA_Pol-Epsilon_Subunit"/>
</dbReference>
<dbReference type="GO" id="GO:0006272">
    <property type="term" value="P:leading strand elongation"/>
    <property type="evidence" value="ECO:0007669"/>
    <property type="project" value="TreeGrafter"/>
</dbReference>
<dbReference type="EMBL" id="JMSN01000043">
    <property type="protein sequence ID" value="KDN45275.1"/>
    <property type="molecule type" value="Genomic_DNA"/>
</dbReference>
<reference evidence="7 8" key="1">
    <citation type="submission" date="2014-05" db="EMBL/GenBank/DDBJ databases">
        <title>Draft genome sequence of a rare smut relative, Tilletiaria anomala UBC 951.</title>
        <authorList>
            <consortium name="DOE Joint Genome Institute"/>
            <person name="Toome M."/>
            <person name="Kuo A."/>
            <person name="Henrissat B."/>
            <person name="Lipzen A."/>
            <person name="Tritt A."/>
            <person name="Yoshinaga Y."/>
            <person name="Zane M."/>
            <person name="Barry K."/>
            <person name="Grigoriev I.V."/>
            <person name="Spatafora J.W."/>
            <person name="Aimea M.C."/>
        </authorList>
    </citation>
    <scope>NUCLEOTIDE SEQUENCE [LARGE SCALE GENOMIC DNA]</scope>
    <source>
        <strain evidence="7 8">UBC 951</strain>
    </source>
</reference>
<feature type="compositionally biased region" description="Acidic residues" evidence="5">
    <location>
        <begin position="179"/>
        <end position="223"/>
    </location>
</feature>
<dbReference type="Pfam" id="PF00808">
    <property type="entry name" value="CBFD_NFYB_HMF"/>
    <property type="match status" value="1"/>
</dbReference>
<dbReference type="RefSeq" id="XP_013243132.1">
    <property type="nucleotide sequence ID" value="XM_013387678.1"/>
</dbReference>
<feature type="domain" description="Transcription factor CBF/NF-Y/archaeal histone" evidence="6">
    <location>
        <begin position="44"/>
        <end position="108"/>
    </location>
</feature>
<comment type="subcellular location">
    <subcellularLocation>
        <location evidence="1">Nucleus</location>
    </subcellularLocation>
</comment>
<protein>
    <recommendedName>
        <fullName evidence="3">DNA polymerase epsilon subunit D</fullName>
    </recommendedName>
    <alternativeName>
        <fullName evidence="4">DNA polymerase II subunit D</fullName>
    </alternativeName>
</protein>
<evidence type="ECO:0000313" key="7">
    <source>
        <dbReference type="EMBL" id="KDN45275.1"/>
    </source>
</evidence>
<dbReference type="InterPro" id="IPR009072">
    <property type="entry name" value="Histone-fold"/>
</dbReference>
<dbReference type="PANTHER" id="PTHR46172">
    <property type="entry name" value="DNA POLYMERASE EPSILON SUBUNIT 3"/>
    <property type="match status" value="1"/>
</dbReference>
<organism evidence="7 8">
    <name type="scientific">Tilletiaria anomala (strain ATCC 24038 / CBS 436.72 / UBC 951)</name>
    <dbReference type="NCBI Taxonomy" id="1037660"/>
    <lineage>
        <taxon>Eukaryota</taxon>
        <taxon>Fungi</taxon>
        <taxon>Dikarya</taxon>
        <taxon>Basidiomycota</taxon>
        <taxon>Ustilaginomycotina</taxon>
        <taxon>Exobasidiomycetes</taxon>
        <taxon>Georgefischeriales</taxon>
        <taxon>Tilletiariaceae</taxon>
        <taxon>Tilletiaria</taxon>
    </lineage>
</organism>
<feature type="region of interest" description="Disordered" evidence="5">
    <location>
        <begin position="1"/>
        <end position="29"/>
    </location>
</feature>
<dbReference type="GO" id="GO:0008622">
    <property type="term" value="C:epsilon DNA polymerase complex"/>
    <property type="evidence" value="ECO:0007669"/>
    <property type="project" value="TreeGrafter"/>
</dbReference>
<evidence type="ECO:0000313" key="8">
    <source>
        <dbReference type="Proteomes" id="UP000027361"/>
    </source>
</evidence>